<organism evidence="8 9">
    <name type="scientific">Cyprinus carpio</name>
    <name type="common">Common carp</name>
    <dbReference type="NCBI Taxonomy" id="7962"/>
    <lineage>
        <taxon>Eukaryota</taxon>
        <taxon>Metazoa</taxon>
        <taxon>Chordata</taxon>
        <taxon>Craniata</taxon>
        <taxon>Vertebrata</taxon>
        <taxon>Euteleostomi</taxon>
        <taxon>Actinopterygii</taxon>
        <taxon>Neopterygii</taxon>
        <taxon>Teleostei</taxon>
        <taxon>Ostariophysi</taxon>
        <taxon>Cypriniformes</taxon>
        <taxon>Cyprinidae</taxon>
        <taxon>Cyprininae</taxon>
        <taxon>Cyprinus</taxon>
    </lineage>
</organism>
<dbReference type="SMART" id="SM01195">
    <property type="entry name" value="FA"/>
    <property type="match status" value="1"/>
</dbReference>
<dbReference type="SMART" id="SM00295">
    <property type="entry name" value="B41"/>
    <property type="match status" value="1"/>
</dbReference>
<dbReference type="InterPro" id="IPR000299">
    <property type="entry name" value="FERM_domain"/>
</dbReference>
<dbReference type="InterPro" id="IPR029071">
    <property type="entry name" value="Ubiquitin-like_domsf"/>
</dbReference>
<dbReference type="GO" id="GO:0031032">
    <property type="term" value="P:actomyosin structure organization"/>
    <property type="evidence" value="ECO:0007669"/>
    <property type="project" value="TreeGrafter"/>
</dbReference>
<dbReference type="Pfam" id="PF00373">
    <property type="entry name" value="FERM_M"/>
    <property type="match status" value="1"/>
</dbReference>
<dbReference type="GO" id="GO:0005856">
    <property type="term" value="C:cytoskeleton"/>
    <property type="evidence" value="ECO:0007669"/>
    <property type="project" value="UniProtKB-SubCell"/>
</dbReference>
<dbReference type="InterPro" id="IPR019749">
    <property type="entry name" value="Band_41_domain"/>
</dbReference>
<dbReference type="SUPFAM" id="SSF47031">
    <property type="entry name" value="Second domain of FERM"/>
    <property type="match status" value="1"/>
</dbReference>
<evidence type="ECO:0000256" key="4">
    <source>
        <dbReference type="ARBA" id="ARBA00023203"/>
    </source>
</evidence>
<dbReference type="Pfam" id="PF08736">
    <property type="entry name" value="FA"/>
    <property type="match status" value="1"/>
</dbReference>
<reference evidence="8" key="1">
    <citation type="submission" date="2025-08" db="UniProtKB">
        <authorList>
            <consortium name="Ensembl"/>
        </authorList>
    </citation>
    <scope>IDENTIFICATION</scope>
</reference>
<feature type="compositionally biased region" description="Polar residues" evidence="6">
    <location>
        <begin position="48"/>
        <end position="57"/>
    </location>
</feature>
<proteinExistence type="predicted"/>
<protein>
    <submittedName>
        <fullName evidence="8">Erythrocyte membrane protein band 4.1-like 3a</fullName>
    </submittedName>
</protein>
<dbReference type="Pfam" id="PF04382">
    <property type="entry name" value="SAB"/>
    <property type="match status" value="1"/>
</dbReference>
<dbReference type="Pfam" id="PF09379">
    <property type="entry name" value="FERM_N"/>
    <property type="match status" value="1"/>
</dbReference>
<dbReference type="Gene3D" id="2.30.29.30">
    <property type="entry name" value="Pleckstrin-homology domain (PH domain)/Phosphotyrosine-binding domain (PTB)"/>
    <property type="match status" value="1"/>
</dbReference>
<dbReference type="InterPro" id="IPR011993">
    <property type="entry name" value="PH-like_dom_sf"/>
</dbReference>
<dbReference type="Pfam" id="PF09380">
    <property type="entry name" value="FERM_C"/>
    <property type="match status" value="1"/>
</dbReference>
<dbReference type="PROSITE" id="PS00661">
    <property type="entry name" value="FERM_2"/>
    <property type="match status" value="1"/>
</dbReference>
<dbReference type="CDD" id="cd14473">
    <property type="entry name" value="FERM_B-lobe"/>
    <property type="match status" value="1"/>
</dbReference>
<keyword evidence="5" id="KW-0206">Cytoskeleton</keyword>
<dbReference type="Gene3D" id="3.10.20.90">
    <property type="entry name" value="Phosphatidylinositol 3-kinase Catalytic Subunit, Chain A, domain 1"/>
    <property type="match status" value="1"/>
</dbReference>
<dbReference type="InterPro" id="IPR019748">
    <property type="entry name" value="FERM_central"/>
</dbReference>
<keyword evidence="4" id="KW-0009">Actin-binding</keyword>
<evidence type="ECO:0000256" key="2">
    <source>
        <dbReference type="ARBA" id="ARBA00022490"/>
    </source>
</evidence>
<evidence type="ECO:0000313" key="8">
    <source>
        <dbReference type="Ensembl" id="ENSCCRP00020039782.1"/>
    </source>
</evidence>
<dbReference type="PROSITE" id="PS00660">
    <property type="entry name" value="FERM_1"/>
    <property type="match status" value="1"/>
</dbReference>
<dbReference type="PRINTS" id="PR00661">
    <property type="entry name" value="ERMFAMILY"/>
</dbReference>
<keyword evidence="2" id="KW-0963">Cytoplasm</keyword>
<dbReference type="PROSITE" id="PS50057">
    <property type="entry name" value="FERM_3"/>
    <property type="match status" value="1"/>
</dbReference>
<evidence type="ECO:0000256" key="5">
    <source>
        <dbReference type="ARBA" id="ARBA00023212"/>
    </source>
</evidence>
<dbReference type="AlphaFoldDB" id="A0A8C2HFQ2"/>
<dbReference type="InterPro" id="IPR008379">
    <property type="entry name" value="Band_4.1_C"/>
</dbReference>
<dbReference type="InterPro" id="IPR000798">
    <property type="entry name" value="Ez/rad/moesin-like"/>
</dbReference>
<evidence type="ECO:0000256" key="6">
    <source>
        <dbReference type="SAM" id="MobiDB-lite"/>
    </source>
</evidence>
<dbReference type="FunFam" id="1.20.80.10:FF:000001">
    <property type="entry name" value="Erythrocyte membrane protein band 4.1"/>
    <property type="match status" value="1"/>
</dbReference>
<dbReference type="GO" id="GO:0030866">
    <property type="term" value="P:cortical actin cytoskeleton organization"/>
    <property type="evidence" value="ECO:0007669"/>
    <property type="project" value="InterPro"/>
</dbReference>
<dbReference type="Ensembl" id="ENSCCRT00020043430.1">
    <property type="protein sequence ID" value="ENSCCRP00020039782.1"/>
    <property type="gene ID" value="ENSCCRG00020017725.1"/>
</dbReference>
<dbReference type="CDD" id="cd13184">
    <property type="entry name" value="FERM_C_4_1_family"/>
    <property type="match status" value="1"/>
</dbReference>
<feature type="domain" description="FERM" evidence="7">
    <location>
        <begin position="70"/>
        <end position="351"/>
    </location>
</feature>
<dbReference type="Pfam" id="PF05902">
    <property type="entry name" value="4_1_CTD"/>
    <property type="match status" value="1"/>
</dbReference>
<dbReference type="SMART" id="SM01196">
    <property type="entry name" value="FERM_C"/>
    <property type="match status" value="1"/>
</dbReference>
<feature type="compositionally biased region" description="Polar residues" evidence="6">
    <location>
        <begin position="1"/>
        <end position="14"/>
    </location>
</feature>
<dbReference type="InterPro" id="IPR014352">
    <property type="entry name" value="FERM/acyl-CoA-bd_prot_sf"/>
</dbReference>
<feature type="region of interest" description="Disordered" evidence="6">
    <location>
        <begin position="469"/>
        <end position="488"/>
    </location>
</feature>
<comment type="subcellular location">
    <subcellularLocation>
        <location evidence="1">Cytoplasm</location>
        <location evidence="1">Cytoskeleton</location>
    </subcellularLocation>
</comment>
<feature type="region of interest" description="Disordered" evidence="6">
    <location>
        <begin position="1"/>
        <end position="64"/>
    </location>
</feature>
<dbReference type="InterPro" id="IPR019747">
    <property type="entry name" value="FERM_CS"/>
</dbReference>
<sequence>MTTETESQSEQQGASAAPPLDNQLPPAAAHSTPVRKEQGSGAEDDGTSHWSSSSKLTRSPVKISRKPRNMQVKVTLLDGCDYTCVVEKRDKGQVLFDKVCEHLNLLEKDYFGITFRDVENQKNWLDPAKDMKKQIRGVAWNFSFNVKFYPPEPALLSEDITRYYLCLQLRDDIISGRLPCSFATHTVLGSYTVQSELGDYDPDEYGSDYISEFRFAPHQTKEMEEKIMDLHKNYKGMTPAEAEMHFLENVKKLSMYGVDLHHAKDSEGVEIMLGVCSSGLLIYRDRLRINRFAWPKVLKISYKRNNFYIKIRPGEFEQFESTIGFKLPNHRAAKRLWKVCVEHHTFFRLVLPETPPKKFLTLGSKFRYSGRTQAQTRRASSQIVRPAPYFERSTSKRYTMSRSLDGASSTRAWDTDRSLLVVFVQEMEQTPDELLKHQTNISELKRTFLEGGPDRTALTEWEKRLSSSPVRSLNHQHHHHHTHHQGTDRCCITDTQHLRRLTHECHNGSGGISETRIEKRIVISGDADIDHDEALAQAIKEAKEQHPDMSVTKVVVHKETEITPEE</sequence>
<evidence type="ECO:0000256" key="1">
    <source>
        <dbReference type="ARBA" id="ARBA00004245"/>
    </source>
</evidence>
<dbReference type="GO" id="GO:0005198">
    <property type="term" value="F:structural molecule activity"/>
    <property type="evidence" value="ECO:0007669"/>
    <property type="project" value="InterPro"/>
</dbReference>
<dbReference type="GO" id="GO:0005886">
    <property type="term" value="C:plasma membrane"/>
    <property type="evidence" value="ECO:0007669"/>
    <property type="project" value="TreeGrafter"/>
</dbReference>
<evidence type="ECO:0000313" key="9">
    <source>
        <dbReference type="Proteomes" id="UP000694701"/>
    </source>
</evidence>
<dbReference type="InterPro" id="IPR007477">
    <property type="entry name" value="SAB_dom"/>
</dbReference>
<dbReference type="InterPro" id="IPR035963">
    <property type="entry name" value="FERM_2"/>
</dbReference>
<evidence type="ECO:0000256" key="3">
    <source>
        <dbReference type="ARBA" id="ARBA00022553"/>
    </source>
</evidence>
<dbReference type="InterPro" id="IPR014847">
    <property type="entry name" value="FA"/>
</dbReference>
<dbReference type="SUPFAM" id="SSF54236">
    <property type="entry name" value="Ubiquitin-like"/>
    <property type="match status" value="1"/>
</dbReference>
<dbReference type="PIRSF" id="PIRSF002304">
    <property type="entry name" value="Membrane_skeletal_4_1"/>
    <property type="match status" value="1"/>
</dbReference>
<dbReference type="GO" id="GO:0003779">
    <property type="term" value="F:actin binding"/>
    <property type="evidence" value="ECO:0007669"/>
    <property type="project" value="UniProtKB-KW"/>
</dbReference>
<dbReference type="PANTHER" id="PTHR23280:SF20">
    <property type="entry name" value="BAND 4.1-LIKE PROTEIN 3"/>
    <property type="match status" value="1"/>
</dbReference>
<feature type="compositionally biased region" description="Basic residues" evidence="6">
    <location>
        <begin position="474"/>
        <end position="484"/>
    </location>
</feature>
<keyword evidence="3" id="KW-0597">Phosphoprotein</keyword>
<dbReference type="SUPFAM" id="SSF50729">
    <property type="entry name" value="PH domain-like"/>
    <property type="match status" value="1"/>
</dbReference>
<dbReference type="InterPro" id="IPR018979">
    <property type="entry name" value="FERM_N"/>
</dbReference>
<evidence type="ECO:0000259" key="7">
    <source>
        <dbReference type="PROSITE" id="PS50057"/>
    </source>
</evidence>
<dbReference type="InterPro" id="IPR018980">
    <property type="entry name" value="FERM_PH-like_C"/>
</dbReference>
<dbReference type="Proteomes" id="UP000694701">
    <property type="component" value="Unplaced"/>
</dbReference>
<dbReference type="PANTHER" id="PTHR23280">
    <property type="entry name" value="4.1 G PROTEIN"/>
    <property type="match status" value="1"/>
</dbReference>
<dbReference type="FunFam" id="3.10.20.90:FF:000002">
    <property type="entry name" value="Erythrocyte protein band 4.1-like 3"/>
    <property type="match status" value="1"/>
</dbReference>
<dbReference type="FunFam" id="2.30.29.30:FF:000001">
    <property type="entry name" value="Erythrocyte membrane protein band 4.1"/>
    <property type="match status" value="1"/>
</dbReference>
<dbReference type="Gene3D" id="1.20.80.10">
    <property type="match status" value="1"/>
</dbReference>
<name>A0A8C2HFQ2_CYPCA</name>
<dbReference type="PRINTS" id="PR00935">
    <property type="entry name" value="BAND41"/>
</dbReference>
<accession>A0A8C2HFQ2</accession>